<dbReference type="Proteomes" id="UP001519294">
    <property type="component" value="Unassembled WGS sequence"/>
</dbReference>
<proteinExistence type="predicted"/>
<dbReference type="PROSITE" id="PS51257">
    <property type="entry name" value="PROKAR_LIPOPROTEIN"/>
    <property type="match status" value="1"/>
</dbReference>
<evidence type="ECO:0000313" key="2">
    <source>
        <dbReference type="Proteomes" id="UP001519294"/>
    </source>
</evidence>
<evidence type="ECO:0008006" key="3">
    <source>
        <dbReference type="Google" id="ProtNLM"/>
    </source>
</evidence>
<organism evidence="1 2">
    <name type="scientific">Virgibacillus alimentarius</name>
    <dbReference type="NCBI Taxonomy" id="698769"/>
    <lineage>
        <taxon>Bacteria</taxon>
        <taxon>Bacillati</taxon>
        <taxon>Bacillota</taxon>
        <taxon>Bacilli</taxon>
        <taxon>Bacillales</taxon>
        <taxon>Bacillaceae</taxon>
        <taxon>Virgibacillus</taxon>
    </lineage>
</organism>
<sequence>MKLALLMGVIVVFTASCLTSAYESKPGIPKNNQ</sequence>
<accession>A0ABS4SCK6</accession>
<gene>
    <name evidence="1" type="ORF">J2Z81_002739</name>
</gene>
<name>A0ABS4SCK6_9BACI</name>
<reference evidence="1 2" key="1">
    <citation type="submission" date="2021-03" db="EMBL/GenBank/DDBJ databases">
        <title>Genomic Encyclopedia of Type Strains, Phase IV (KMG-IV): sequencing the most valuable type-strain genomes for metagenomic binning, comparative biology and taxonomic classification.</title>
        <authorList>
            <person name="Goeker M."/>
        </authorList>
    </citation>
    <scope>NUCLEOTIDE SEQUENCE [LARGE SCALE GENOMIC DNA]</scope>
    <source>
        <strain evidence="1 2">DSM 25790</strain>
    </source>
</reference>
<evidence type="ECO:0000313" key="1">
    <source>
        <dbReference type="EMBL" id="MBP2258755.1"/>
    </source>
</evidence>
<dbReference type="EMBL" id="JAGIKX010000035">
    <property type="protein sequence ID" value="MBP2258755.1"/>
    <property type="molecule type" value="Genomic_DNA"/>
</dbReference>
<comment type="caution">
    <text evidence="1">The sequence shown here is derived from an EMBL/GenBank/DDBJ whole genome shotgun (WGS) entry which is preliminary data.</text>
</comment>
<keyword evidence="2" id="KW-1185">Reference proteome</keyword>
<protein>
    <recommendedName>
        <fullName evidence="3">Lipoprotein</fullName>
    </recommendedName>
</protein>